<evidence type="ECO:0000256" key="1">
    <source>
        <dbReference type="ARBA" id="ARBA00007953"/>
    </source>
</evidence>
<dbReference type="OrthoDB" id="1550679at2"/>
<accession>A0L3X2</accession>
<evidence type="ECO:0000313" key="8">
    <source>
        <dbReference type="Proteomes" id="UP000002586"/>
    </source>
</evidence>
<reference evidence="8" key="1">
    <citation type="journal article" date="2009" name="Appl. Environ. Microbiol.">
        <title>Complete genome sequence of the chemolithoautotrophic marine magnetotactic coccus strain MC-1.</title>
        <authorList>
            <person name="Schubbe S."/>
            <person name="Williams T.J."/>
            <person name="Xie G."/>
            <person name="Kiss H.E."/>
            <person name="Brettin T.S."/>
            <person name="Martinez D."/>
            <person name="Ross C.A."/>
            <person name="Schuler D."/>
            <person name="Cox B.L."/>
            <person name="Nealson K.H."/>
            <person name="Bazylinski D.A."/>
        </authorList>
    </citation>
    <scope>NUCLEOTIDE SEQUENCE [LARGE SCALE GENOMIC DNA]</scope>
    <source>
        <strain evidence="8">ATCC BAA-1437 / JCM 17883 / MC-1</strain>
    </source>
</reference>
<comment type="function">
    <text evidence="4">Responsible for synthesis of pseudouridine from uracil-13 in transfer RNAs.</text>
</comment>
<dbReference type="SUPFAM" id="SSF55120">
    <property type="entry name" value="Pseudouridine synthase"/>
    <property type="match status" value="1"/>
</dbReference>
<feature type="domain" description="TRUD" evidence="6">
    <location>
        <begin position="168"/>
        <end position="316"/>
    </location>
</feature>
<dbReference type="GO" id="GO:0160150">
    <property type="term" value="F:tRNA pseudouridine(13) synthase activity"/>
    <property type="evidence" value="ECO:0007669"/>
    <property type="project" value="UniProtKB-EC"/>
</dbReference>
<dbReference type="HAMAP" id="MF_01082">
    <property type="entry name" value="TruD"/>
    <property type="match status" value="1"/>
</dbReference>
<evidence type="ECO:0000313" key="7">
    <source>
        <dbReference type="EMBL" id="ABK42665.1"/>
    </source>
</evidence>
<feature type="active site" description="Nucleophile" evidence="4">
    <location>
        <position position="85"/>
    </location>
</feature>
<dbReference type="InterPro" id="IPR042214">
    <property type="entry name" value="TruD_catalytic"/>
</dbReference>
<dbReference type="GO" id="GO:0031119">
    <property type="term" value="P:tRNA pseudouridine synthesis"/>
    <property type="evidence" value="ECO:0007669"/>
    <property type="project" value="UniProtKB-UniRule"/>
</dbReference>
<dbReference type="KEGG" id="mgm:Mmc1_0138"/>
<reference evidence="7 8" key="2">
    <citation type="journal article" date="2012" name="Int. J. Syst. Evol. Microbiol.">
        <title>Magnetococcus marinus gen. nov., sp. nov., a marine, magnetotactic bacterium that represents a novel lineage (Magnetococcaceae fam. nov.; Magnetococcales ord. nov.) at the base of the Alphaproteobacteria.</title>
        <authorList>
            <person name="Bazylinski D.A."/>
            <person name="Williams T.J."/>
            <person name="Lefevre C.T."/>
            <person name="Berg R.J."/>
            <person name="Zhang C.L."/>
            <person name="Bowser S.S."/>
            <person name="Dean A.J."/>
            <person name="Beveridge T.J."/>
        </authorList>
    </citation>
    <scope>NUCLEOTIDE SEQUENCE [LARGE SCALE GENOMIC DNA]</scope>
    <source>
        <strain evidence="8">ATCC BAA-1437 / JCM 17883 / MC-1</strain>
    </source>
</reference>
<gene>
    <name evidence="4" type="primary">truD</name>
    <name evidence="7" type="ordered locus">Mmc1_0138</name>
</gene>
<dbReference type="HOGENOM" id="CLU_005281_4_0_5"/>
<dbReference type="STRING" id="156889.Mmc1_0138"/>
<keyword evidence="3 4" id="KW-0413">Isomerase</keyword>
<dbReference type="EMBL" id="CP000471">
    <property type="protein sequence ID" value="ABK42665.1"/>
    <property type="molecule type" value="Genomic_DNA"/>
</dbReference>
<dbReference type="InterPro" id="IPR020103">
    <property type="entry name" value="PsdUridine_synth_cat_dom_sf"/>
</dbReference>
<comment type="similarity">
    <text evidence="1 4">Belongs to the pseudouridine synthase TruD family.</text>
</comment>
<feature type="region of interest" description="Disordered" evidence="5">
    <location>
        <begin position="1"/>
        <end position="25"/>
    </location>
</feature>
<comment type="catalytic activity">
    <reaction evidence="4">
        <text>uridine(13) in tRNA = pseudouridine(13) in tRNA</text>
        <dbReference type="Rhea" id="RHEA:42540"/>
        <dbReference type="Rhea" id="RHEA-COMP:10105"/>
        <dbReference type="Rhea" id="RHEA-COMP:10106"/>
        <dbReference type="ChEBI" id="CHEBI:65314"/>
        <dbReference type="ChEBI" id="CHEBI:65315"/>
        <dbReference type="EC" id="5.4.99.27"/>
    </reaction>
</comment>
<dbReference type="PANTHER" id="PTHR47811:SF1">
    <property type="entry name" value="TRNA PSEUDOURIDINE SYNTHASE D"/>
    <property type="match status" value="1"/>
</dbReference>
<keyword evidence="7" id="KW-0456">Lyase</keyword>
<dbReference type="InterPro" id="IPR050170">
    <property type="entry name" value="TruD_pseudoU_synthase"/>
</dbReference>
<dbReference type="RefSeq" id="WP_011711838.1">
    <property type="nucleotide sequence ID" value="NC_008576.1"/>
</dbReference>
<dbReference type="CDD" id="cd02575">
    <property type="entry name" value="PseudoU_synth_EcTruD"/>
    <property type="match status" value="1"/>
</dbReference>
<organism evidence="7 8">
    <name type="scientific">Magnetococcus marinus (strain ATCC BAA-1437 / JCM 17883 / MC-1)</name>
    <dbReference type="NCBI Taxonomy" id="156889"/>
    <lineage>
        <taxon>Bacteria</taxon>
        <taxon>Pseudomonadati</taxon>
        <taxon>Pseudomonadota</taxon>
        <taxon>Magnetococcia</taxon>
        <taxon>Magnetococcales</taxon>
        <taxon>Magnetococcaceae</taxon>
        <taxon>Magnetococcus</taxon>
    </lineage>
</organism>
<dbReference type="Gene3D" id="3.30.2350.20">
    <property type="entry name" value="TruD, catalytic domain"/>
    <property type="match status" value="1"/>
</dbReference>
<dbReference type="EC" id="5.4.99.27" evidence="4"/>
<evidence type="ECO:0000256" key="3">
    <source>
        <dbReference type="ARBA" id="ARBA00023235"/>
    </source>
</evidence>
<keyword evidence="8" id="KW-1185">Reference proteome</keyword>
<dbReference type="AlphaFoldDB" id="A0L3X2"/>
<keyword evidence="2 4" id="KW-0819">tRNA processing</keyword>
<dbReference type="PANTHER" id="PTHR47811">
    <property type="entry name" value="TRNA PSEUDOURIDINE SYNTHASE D"/>
    <property type="match status" value="1"/>
</dbReference>
<evidence type="ECO:0000256" key="2">
    <source>
        <dbReference type="ARBA" id="ARBA00022694"/>
    </source>
</evidence>
<dbReference type="GO" id="GO:0016829">
    <property type="term" value="F:lyase activity"/>
    <property type="evidence" value="ECO:0007669"/>
    <property type="project" value="UniProtKB-KW"/>
</dbReference>
<dbReference type="Proteomes" id="UP000002586">
    <property type="component" value="Chromosome"/>
</dbReference>
<dbReference type="InterPro" id="IPR011760">
    <property type="entry name" value="PsdUridine_synth_TruD_insert"/>
</dbReference>
<dbReference type="GO" id="GO:0005829">
    <property type="term" value="C:cytosol"/>
    <property type="evidence" value="ECO:0007669"/>
    <property type="project" value="TreeGrafter"/>
</dbReference>
<dbReference type="InterPro" id="IPR020119">
    <property type="entry name" value="PsdUridine_synth_TruD_CS"/>
</dbReference>
<name>A0L3X2_MAGMM</name>
<evidence type="ECO:0000259" key="6">
    <source>
        <dbReference type="PROSITE" id="PS50984"/>
    </source>
</evidence>
<protein>
    <recommendedName>
        <fullName evidence="4">tRNA pseudouridine synthase D</fullName>
        <ecNumber evidence="4">5.4.99.27</ecNumber>
    </recommendedName>
    <alternativeName>
        <fullName evidence="4">tRNA pseudouridine(13) synthase</fullName>
    </alternativeName>
    <alternativeName>
        <fullName evidence="4">tRNA pseudouridylate synthase D</fullName>
    </alternativeName>
    <alternativeName>
        <fullName evidence="4">tRNA-uridine isomerase D</fullName>
    </alternativeName>
</protein>
<dbReference type="GO" id="GO:0003723">
    <property type="term" value="F:RNA binding"/>
    <property type="evidence" value="ECO:0007669"/>
    <property type="project" value="InterPro"/>
</dbReference>
<evidence type="ECO:0000256" key="4">
    <source>
        <dbReference type="HAMAP-Rule" id="MF_01082"/>
    </source>
</evidence>
<dbReference type="Pfam" id="PF01142">
    <property type="entry name" value="TruD"/>
    <property type="match status" value="2"/>
</dbReference>
<dbReference type="Gene3D" id="3.30.2340.10">
    <property type="entry name" value="TruD, insertion domain"/>
    <property type="match status" value="1"/>
</dbReference>
<evidence type="ECO:0000256" key="5">
    <source>
        <dbReference type="SAM" id="MobiDB-lite"/>
    </source>
</evidence>
<dbReference type="InterPro" id="IPR043165">
    <property type="entry name" value="TruD_insert_sf"/>
</dbReference>
<dbReference type="eggNOG" id="COG0585">
    <property type="taxonomic scope" value="Bacteria"/>
</dbReference>
<dbReference type="InterPro" id="IPR001656">
    <property type="entry name" value="PsdUridine_synth_TruD"/>
</dbReference>
<proteinExistence type="inferred from homology"/>
<dbReference type="PROSITE" id="PS01268">
    <property type="entry name" value="UPF0024"/>
    <property type="match status" value="1"/>
</dbReference>
<dbReference type="PROSITE" id="PS50984">
    <property type="entry name" value="TRUD"/>
    <property type="match status" value="1"/>
</dbReference>
<sequence length="350" mass="38959">MNHEISDIQPHLPKLTSQPGLGGQLKQQPEDFLVEELRPNPLSGEGEHWIVRIIKRDLTTDQVAAWLAKRFAVPQKDVGFAGQKDRQAVTIQDFSVYLPGQAPPQGWADDPLPGITIHSVGRDRRKIKPGMLSGNRFVIRLRGCDGALSASQRQQLADATQARLLRYGAPNYFGPQRFGRDGDNWQAGLKLLRAGRKRRKGNRNTEALQISAVRSELFNRVVTARLQQGLFNTLLLGDVVQLAGRTAAFRVEDLAAEQPRFDAVQIHPTGPLFGRDMLAPTGQAAEIEAAIAQAEPEAIELLEQFDMQGVRKSLRLIPGELSHHWEQADLIVTFTLPRGCFATSIMREYM</sequence>